<accession>A0A034WUG7</accession>
<dbReference type="PANTHER" id="PTHR12396:SF0">
    <property type="entry name" value="METHYL-CPG BINDING DOMAIN PROTEIN-LIKE, ISOFORM C"/>
    <property type="match status" value="1"/>
</dbReference>
<dbReference type="SUPFAM" id="SSF54171">
    <property type="entry name" value="DNA-binding domain"/>
    <property type="match status" value="1"/>
</dbReference>
<dbReference type="PANTHER" id="PTHR12396">
    <property type="entry name" value="METHYL-CPG BINDING PROTEIN, MBD"/>
    <property type="match status" value="1"/>
</dbReference>
<evidence type="ECO:0000313" key="8">
    <source>
        <dbReference type="EMBL" id="JAC57987.1"/>
    </source>
</evidence>
<dbReference type="InterPro" id="IPR025884">
    <property type="entry name" value="MeCpG-bd_2/3_C_dom"/>
</dbReference>
<evidence type="ECO:0000256" key="2">
    <source>
        <dbReference type="ARBA" id="ARBA00023015"/>
    </source>
</evidence>
<dbReference type="EMBL" id="GAKP01000965">
    <property type="protein sequence ID" value="JAC57987.1"/>
    <property type="molecule type" value="Transcribed_RNA"/>
</dbReference>
<name>A0A034WUG7_BACDO</name>
<evidence type="ECO:0000256" key="3">
    <source>
        <dbReference type="ARBA" id="ARBA00023125"/>
    </source>
</evidence>
<dbReference type="AlphaFoldDB" id="A0A034WUG7"/>
<evidence type="ECO:0000256" key="1">
    <source>
        <dbReference type="ARBA" id="ARBA00004123"/>
    </source>
</evidence>
<feature type="domain" description="MBD" evidence="7">
    <location>
        <begin position="7"/>
        <end position="83"/>
    </location>
</feature>
<keyword evidence="4" id="KW-0804">Transcription</keyword>
<protein>
    <submittedName>
        <fullName evidence="8">Methyl-CpG-binding domain protein 2</fullName>
    </submittedName>
</protein>
<dbReference type="GO" id="GO:0008327">
    <property type="term" value="F:methyl-CpG binding"/>
    <property type="evidence" value="ECO:0007669"/>
    <property type="project" value="TreeGrafter"/>
</dbReference>
<dbReference type="Pfam" id="PF16564">
    <property type="entry name" value="MBDa"/>
    <property type="match status" value="1"/>
</dbReference>
<sequence length="205" mass="23192">MNSSITIERKRVDCNSLPKGWQREEVLRKSGISAGKVDVYYYSRTSRTDASLVPPIRQTASIFKQPVTVIRNHEHTKVRNDNTKQASSQDKPKQMFWEKRLEGLRACHPTGEEFDDIVLPKSIRTIGPNVNEQTVLQSLATALHVLNVPVMGQASTKTEMNKNATAFLNPEQPLMQAVLVSDDDIRRQEDRVNVARKKLQDALKA</sequence>
<evidence type="ECO:0000256" key="4">
    <source>
        <dbReference type="ARBA" id="ARBA00023163"/>
    </source>
</evidence>
<evidence type="ECO:0000256" key="5">
    <source>
        <dbReference type="ARBA" id="ARBA00023242"/>
    </source>
</evidence>
<dbReference type="SMART" id="SM00391">
    <property type="entry name" value="MBD"/>
    <property type="match status" value="1"/>
</dbReference>
<dbReference type="InterPro" id="IPR032343">
    <property type="entry name" value="MBD2/MBD3_p55-bd"/>
</dbReference>
<evidence type="ECO:0000259" key="7">
    <source>
        <dbReference type="PROSITE" id="PS50982"/>
    </source>
</evidence>
<dbReference type="PROSITE" id="PS50982">
    <property type="entry name" value="MBD"/>
    <property type="match status" value="1"/>
</dbReference>
<comment type="subcellular location">
    <subcellularLocation>
        <location evidence="1">Nucleus</location>
    </subcellularLocation>
</comment>
<dbReference type="Gene3D" id="3.30.890.10">
    <property type="entry name" value="Methyl-cpg-binding Protein 2, Chain A"/>
    <property type="match status" value="1"/>
</dbReference>
<dbReference type="GO" id="GO:0000122">
    <property type="term" value="P:negative regulation of transcription by RNA polymerase II"/>
    <property type="evidence" value="ECO:0007669"/>
    <property type="project" value="TreeGrafter"/>
</dbReference>
<proteinExistence type="predicted"/>
<keyword evidence="3" id="KW-0238">DNA-binding</keyword>
<dbReference type="InterPro" id="IPR001739">
    <property type="entry name" value="Methyl_CpG_DNA-bd"/>
</dbReference>
<dbReference type="GO" id="GO:0006346">
    <property type="term" value="P:DNA methylation-dependent constitutive heterochromatin formation"/>
    <property type="evidence" value="ECO:0007669"/>
    <property type="project" value="TreeGrafter"/>
</dbReference>
<keyword evidence="2" id="KW-0805">Transcription regulation</keyword>
<feature type="compositionally biased region" description="Basic and acidic residues" evidence="6">
    <location>
        <begin position="73"/>
        <end position="82"/>
    </location>
</feature>
<keyword evidence="5" id="KW-0539">Nucleus</keyword>
<dbReference type="OrthoDB" id="10072024at2759"/>
<dbReference type="Pfam" id="PF14048">
    <property type="entry name" value="MBD_C"/>
    <property type="match status" value="1"/>
</dbReference>
<feature type="region of interest" description="Disordered" evidence="6">
    <location>
        <begin position="73"/>
        <end position="93"/>
    </location>
</feature>
<reference evidence="8" key="1">
    <citation type="journal article" date="2014" name="BMC Genomics">
        <title>Characterizing the developmental transcriptome of the oriental fruit fly, Bactrocera dorsalis (Diptera: Tephritidae) through comparative genomic analysis with Drosophila melanogaster utilizing modENCODE datasets.</title>
        <authorList>
            <person name="Geib S.M."/>
            <person name="Calla B."/>
            <person name="Hall B."/>
            <person name="Hou S."/>
            <person name="Manoukis N.C."/>
        </authorList>
    </citation>
    <scope>NUCLEOTIDE SEQUENCE</scope>
    <source>
        <strain evidence="8">Punador</strain>
    </source>
</reference>
<organism evidence="8">
    <name type="scientific">Bactrocera dorsalis</name>
    <name type="common">Oriental fruit fly</name>
    <name type="synonym">Dacus dorsalis</name>
    <dbReference type="NCBI Taxonomy" id="27457"/>
    <lineage>
        <taxon>Eukaryota</taxon>
        <taxon>Metazoa</taxon>
        <taxon>Ecdysozoa</taxon>
        <taxon>Arthropoda</taxon>
        <taxon>Hexapoda</taxon>
        <taxon>Insecta</taxon>
        <taxon>Pterygota</taxon>
        <taxon>Neoptera</taxon>
        <taxon>Endopterygota</taxon>
        <taxon>Diptera</taxon>
        <taxon>Brachycera</taxon>
        <taxon>Muscomorpha</taxon>
        <taxon>Tephritoidea</taxon>
        <taxon>Tephritidae</taxon>
        <taxon>Bactrocera</taxon>
        <taxon>Bactrocera</taxon>
    </lineage>
</organism>
<evidence type="ECO:0000256" key="6">
    <source>
        <dbReference type="SAM" id="MobiDB-lite"/>
    </source>
</evidence>
<gene>
    <name evidence="8" type="primary">MBD2</name>
</gene>
<dbReference type="InterPro" id="IPR016177">
    <property type="entry name" value="DNA-bd_dom_sf"/>
</dbReference>
<dbReference type="GO" id="GO:0005654">
    <property type="term" value="C:nucleoplasm"/>
    <property type="evidence" value="ECO:0007669"/>
    <property type="project" value="UniProtKB-ARBA"/>
</dbReference>